<dbReference type="PROSITE" id="PS50075">
    <property type="entry name" value="CARRIER"/>
    <property type="match status" value="4"/>
</dbReference>
<feature type="domain" description="Ketosynthase family 3 (KS3)" evidence="7">
    <location>
        <begin position="6"/>
        <end position="466"/>
    </location>
</feature>
<dbReference type="SUPFAM" id="SSF47336">
    <property type="entry name" value="ACP-like"/>
    <property type="match status" value="4"/>
</dbReference>
<dbReference type="PROSITE" id="PS00606">
    <property type="entry name" value="KS3_1"/>
    <property type="match status" value="2"/>
</dbReference>
<dbReference type="InterPro" id="IPR016036">
    <property type="entry name" value="Malonyl_transacylase_ACP-bd"/>
</dbReference>
<dbReference type="GO" id="GO:0004312">
    <property type="term" value="F:fatty acid synthase activity"/>
    <property type="evidence" value="ECO:0007669"/>
    <property type="project" value="TreeGrafter"/>
</dbReference>
<dbReference type="SMART" id="SM00822">
    <property type="entry name" value="PKS_KR"/>
    <property type="match status" value="1"/>
</dbReference>
<protein>
    <submittedName>
        <fullName evidence="9">Polyketide synthase</fullName>
        <ecNumber evidence="9">2.3.1.111</ecNumber>
    </submittedName>
</protein>
<feature type="region of interest" description="C-terminal hotdog fold" evidence="4">
    <location>
        <begin position="2863"/>
        <end position="3008"/>
    </location>
</feature>
<dbReference type="OrthoDB" id="9778690at2"/>
<feature type="region of interest" description="Disordered" evidence="5">
    <location>
        <begin position="2695"/>
        <end position="2729"/>
    </location>
</feature>
<dbReference type="Proteomes" id="UP000001029">
    <property type="component" value="Chromosome"/>
</dbReference>
<dbReference type="RefSeq" id="WP_012415268.1">
    <property type="nucleotide sequence ID" value="NC_010644.1"/>
</dbReference>
<dbReference type="Gene3D" id="3.10.129.110">
    <property type="entry name" value="Polyketide synthase dehydratase"/>
    <property type="match status" value="1"/>
</dbReference>
<dbReference type="EC" id="2.3.1.111" evidence="9"/>
<dbReference type="SUPFAM" id="SSF52151">
    <property type="entry name" value="FabD/lysophospholipase-like"/>
    <property type="match status" value="1"/>
</dbReference>
<dbReference type="InterPro" id="IPR049900">
    <property type="entry name" value="PKS_mFAS_DH"/>
</dbReference>
<proteinExistence type="predicted"/>
<dbReference type="InterPro" id="IPR036291">
    <property type="entry name" value="NAD(P)-bd_dom_sf"/>
</dbReference>
<feature type="domain" description="Carrier" evidence="6">
    <location>
        <begin position="1878"/>
        <end position="1960"/>
    </location>
</feature>
<evidence type="ECO:0000256" key="3">
    <source>
        <dbReference type="ARBA" id="ARBA00022679"/>
    </source>
</evidence>
<evidence type="ECO:0000256" key="1">
    <source>
        <dbReference type="ARBA" id="ARBA00022450"/>
    </source>
</evidence>
<keyword evidence="2" id="KW-0597">Phosphoprotein</keyword>
<dbReference type="Pfam" id="PF16197">
    <property type="entry name" value="KAsynt_C_assoc"/>
    <property type="match status" value="1"/>
</dbReference>
<dbReference type="KEGG" id="emi:Emin_1101"/>
<dbReference type="InterPro" id="IPR001227">
    <property type="entry name" value="Ac_transferase_dom_sf"/>
</dbReference>
<evidence type="ECO:0000259" key="6">
    <source>
        <dbReference type="PROSITE" id="PS50075"/>
    </source>
</evidence>
<dbReference type="Pfam" id="PF00109">
    <property type="entry name" value="ketoacyl-synt"/>
    <property type="match status" value="2"/>
</dbReference>
<dbReference type="HOGENOM" id="CLU_000022_30_2_0"/>
<dbReference type="PROSITE" id="PS52004">
    <property type="entry name" value="KS3_2"/>
    <property type="match status" value="2"/>
</dbReference>
<feature type="domain" description="Ketosynthase family 3 (KS3)" evidence="7">
    <location>
        <begin position="992"/>
        <end position="1500"/>
    </location>
</feature>
<comment type="caution">
    <text evidence="4">Lacks conserved residue(s) required for the propagation of feature annotation.</text>
</comment>
<dbReference type="InterPro" id="IPR014030">
    <property type="entry name" value="Ketoacyl_synth_N"/>
</dbReference>
<dbReference type="EMBL" id="CP001055">
    <property type="protein sequence ID" value="ACC98653.1"/>
    <property type="molecule type" value="Genomic_DNA"/>
</dbReference>
<accession>B2KDQ7</accession>
<dbReference type="Pfam" id="PF08659">
    <property type="entry name" value="KR"/>
    <property type="match status" value="1"/>
</dbReference>
<dbReference type="InterPro" id="IPR013968">
    <property type="entry name" value="PKS_KR"/>
</dbReference>
<dbReference type="GO" id="GO:0004315">
    <property type="term" value="F:3-oxoacyl-[acyl-carrier-protein] synthase activity"/>
    <property type="evidence" value="ECO:0007669"/>
    <property type="project" value="InterPro"/>
</dbReference>
<dbReference type="PANTHER" id="PTHR43775:SF37">
    <property type="entry name" value="SI:DKEY-61P9.11"/>
    <property type="match status" value="1"/>
</dbReference>
<dbReference type="SUPFAM" id="SSF55048">
    <property type="entry name" value="Probable ACP-binding domain of malonyl-CoA ACP transacylase"/>
    <property type="match status" value="1"/>
</dbReference>
<evidence type="ECO:0000256" key="2">
    <source>
        <dbReference type="ARBA" id="ARBA00022553"/>
    </source>
</evidence>
<dbReference type="PROSITE" id="PS52019">
    <property type="entry name" value="PKS_MFAS_DH"/>
    <property type="match status" value="1"/>
</dbReference>
<dbReference type="InterPro" id="IPR049552">
    <property type="entry name" value="PKS_DH_N"/>
</dbReference>
<dbReference type="Gene3D" id="3.40.366.10">
    <property type="entry name" value="Malonyl-Coenzyme A Acyl Carrier Protein, domain 2"/>
    <property type="match status" value="1"/>
</dbReference>
<evidence type="ECO:0000256" key="5">
    <source>
        <dbReference type="SAM" id="MobiDB-lite"/>
    </source>
</evidence>
<evidence type="ECO:0000259" key="7">
    <source>
        <dbReference type="PROSITE" id="PS52004"/>
    </source>
</evidence>
<dbReference type="PANTHER" id="PTHR43775">
    <property type="entry name" value="FATTY ACID SYNTHASE"/>
    <property type="match status" value="1"/>
</dbReference>
<dbReference type="InterPro" id="IPR036736">
    <property type="entry name" value="ACP-like_sf"/>
</dbReference>
<dbReference type="SMART" id="SM00825">
    <property type="entry name" value="PKS_KS"/>
    <property type="match status" value="1"/>
</dbReference>
<dbReference type="InterPro" id="IPR014043">
    <property type="entry name" value="Acyl_transferase_dom"/>
</dbReference>
<dbReference type="GO" id="GO:0006633">
    <property type="term" value="P:fatty acid biosynthetic process"/>
    <property type="evidence" value="ECO:0007669"/>
    <property type="project" value="InterPro"/>
</dbReference>
<feature type="region of interest" description="N-terminal hotdog fold" evidence="4">
    <location>
        <begin position="2730"/>
        <end position="2850"/>
    </location>
</feature>
<feature type="domain" description="Carrier" evidence="6">
    <location>
        <begin position="2023"/>
        <end position="2105"/>
    </location>
</feature>
<dbReference type="InterPro" id="IPR042104">
    <property type="entry name" value="PKS_dehydratase_sf"/>
</dbReference>
<keyword evidence="3 9" id="KW-0808">Transferase</keyword>
<sequence length="3008" mass="325278">MANKNLEPIAIIGIGAVMPEALNKETYWQNILDGKNCITEVPKDTHWDPALFYSPDHNAPDKTYSKIGGFIRGFQFNSLKYRIPPQVAKQMDTVQYLAIETTSMALEDAGYDKKEFDRTRTAVIMGNAMGGMKAELSNTRANTPLFNEILKKTKTFSSLDPASAEALINEVWAGVNEAFMPITEDTMPGELSNVIAGRVANVFNLNGTNFTVDAACATSLAALDQAVNGLRMGNYDMAVCGGIDQMMSPSAFIKFSKIGALSEDGSYPFDARANGFVMAEGAGAVILKRLSDAVKDGDKIYCVIRAIGASSDGKGKGITAPNPKGQKLAVEKAFEQVEYTPGDVGLVEAHGTSTRVGDATEVAALNETFAVNAKPGTIGLGSIKSQIGHAKAAAGIASLIKATLALHNKILPPSINFVTPNPAIDWSTSPFRVITKPETWDSGKIRRANVSSFGFGGTNFHVALEEYHEGLKNFKPVSAAQDNNKTCGCNASNAKETVMDSKYKLLVEPEKLQGEMLTFSADSKQELFNELQRAVVASSADPLYIPKAAYANHTAPHKQFAVVINVESIEKLKEKIAFFMKIAGTMDVWSQDSLHLRMKGIYPFKPSKHTPKVCFMFPGQGSQYVDMMKDLSSKYKVVKDTFDEADRVLKDLIDTTLTEVIWSKEGEGKEDYAKREEAIKQTQMTQPAVMTADVAMMRLLSSFGIKPEVVMGHSLGEYAAAVAAGIFDFENGLKSVTNRAKSMQSIKVEDPGMMISVSAPVERVEPELKKINGYIAVANKNCPTQTVIAGDTKAGEAALKMFTDMGIQSVRVPVSHAFHSQIIKPAEAPYREFLNTLTVSAPKLPITSNVTADFFPNNTNKIKDLLVEQLVSSVEWIEQLKRTYASGVRLFVECGPKRVLSAFAANTLDDKKDIKVMASNHPKKGGISEFNDLLANLTASGISLDWEGTGLNGGDVLNPAYKAWVTGTRHSEAEQQPAPVAIAKAQECKMNGNDIVISGIAAGTPGSWEKVFRNGALDEILEGRNLIENLTPQMQQSQIDKNVEYVVKSPDGNHRVEHLNSISQAIKLSARAGSFDLEKEFGLPAKWVASMDKSFKLAIAAGILALKDAGIPLTLYYKPTSTGGYLPDRWGLPAEMIDTTGVIFTSAFPNTNSMIGEVLRCLTSELAGKSKEDIYKFYEHLISKITDPSLKREISEWFALNYAKYGDKKEVFAQDFLLKSIPIAHSHFAQWIRARGPATHLSGACASTAQAVGIANDWIKLGRAKRVIVISGDDITNETLQGWVMTGFLASGAATTEGDVTKAAVPFDKRRNGMIVGMGAAALVVESADETAKRGMSPLVKVLETEIKNSAFHPTRLDVNHIAEVMDQMVARAEKHYGLTRSEIANNLVFISHETYTPARGGSASAEVHALKKTFGPDVEKVIVSNTKGFTGHAMGAGIEDVIAVRSLNTGIIPPIANYKEADPELSGITLSKGGKYNFKYSLRLGAGFGSQIGMTLMEKAWSEGTPRIIDQAKHNAWLKQISGQENPQLEVVQNTLRVKDNFVPGHKPSLIMEGAQAFVDKVKPAAVSRPAVSQAAMPASVIQPTPAVQPAPVQAAAPAAQPAPVTVQKASSASLDKSTVTKEIVDLISEKTGYPQDMLELDLDMEADLGIDTVKQAELFAAIREKYGIAQVEGGAGIQLKDYPTINHVIGFVLGGASGSGSVAPVAATPAPVAQPAPAVQPVPVQAAAPAAPAPVTVQKASSSFLDKGVVTKEIVDLIAEKTGYPQDMLELDLDMEADLGIDTVKQAELFAAIREKYGIAQVEGGAGIQLKDYPTINHVIGFVLNGASGSSSVAPVAATPAPVAQPAPAVQPVPVQAAAPAAPAPVTVQKASSASLDKGVVTKEIVDLIAEKTGYPQDMLELDLDMEADLGIDTVKQAELFAAIREKYGIAQVEGGAGIQLKDYPTIRHVIGFVLNGANDYDSAASVAATPAVTPAPVAAPATQPAPVVQPASAAQSAPVAQPAPAPAPASVTVQKAANSVDEGAVTKEIVDLIAEKTGYPQDMLELDLDMEADLGIDTVKQAELFAAIREKYGIAQVEGGAGIQLKDYPTIRHVIGFVTNPPSAPVAAQPTPATVEAAPAPAVQPAPTAQPLPVQEAAPATIKEEKPYQGENCHDKKLRYIPTLVDAPLTEKSDRKLSKERTVLIFADNSQLIKAYTEWFKKQNIPTHVFTTLKARSKNTTIVNWDSVEETEAVLRDYQKESPGTQGIVYLLGAGLKKFDKKNNPHAELVKHVMPLFIALKVFETDLADRKDSDTFFAVNIKVDGAFSYATKEMFNPTVGSLSGGVQCFRKDMFEVSGCMSKFLDFEPETSPDEMAEKTMEEILHGDMRFMISFKDGKRSTILSLPTRLNKKEKNFDIAGKTIVFTGCGRGIGSLLSQKIAAQYKSKIIVLDIIEINEKTPVWAGMNEAELAALKNQIWADLKANPNVKATPVMLDREFGKVKDSITLYKNLEILRNLGSEVEYYQCDVMNGTQMKEVVTKIKAKGGRVDGLIHFAGLERSKLVRDKTVEEYFRIFDVKATSGAAFLALNLVKDNGFYAFASSIAGKYGNLGQSDYGSANDYLAKLSMSLHNQGIRSISIAMSAFSNVGMGIRPGVETFLKSNGVDFVDPQDGMQLFLDEIVYGRVPEIVLTDVLGKLDWDSQIKTDWEEIVEENDPSSGNGGGASSAPAVQKAAEEEPEPADLKENHFLGQIKSLTPGESLEAEKEFTMESDYYLADHAIEGTPYVPGVMGLETFMESAAEMLGKTPKGLEDVHFYLPIKLLRNRPQTVRIKGALVNGNGEFEIESDFINSKGVKMGDTRRHFTARALGKAESKWNAIKDTIKLSDGFKVTKQEIYKKYFHGPSFQVLEGVLDITENTVLAKYRKPEEKLFTDGDKKLIAYPLLVEAAFQACGYRDLSVDNRMNLPDSIGQYIVHGKGKAPESLYLYGVYKGLSIEGKSIYDAYVFDEDMNLWIELSDYYGIGQ</sequence>
<keyword evidence="1" id="KW-0596">Phosphopantetheine</keyword>
<dbReference type="Gene3D" id="3.40.50.720">
    <property type="entry name" value="NAD(P)-binding Rossmann-like Domain"/>
    <property type="match status" value="1"/>
</dbReference>
<dbReference type="Gene3D" id="3.40.47.10">
    <property type="match status" value="2"/>
</dbReference>
<dbReference type="InterPro" id="IPR018201">
    <property type="entry name" value="Ketoacyl_synth_AS"/>
</dbReference>
<keyword evidence="9" id="KW-0012">Acyltransferase</keyword>
<evidence type="ECO:0000313" key="9">
    <source>
        <dbReference type="EMBL" id="ACC98653.1"/>
    </source>
</evidence>
<keyword evidence="10" id="KW-1185">Reference proteome</keyword>
<dbReference type="Pfam" id="PF02801">
    <property type="entry name" value="Ketoacyl-synt_C"/>
    <property type="match status" value="2"/>
</dbReference>
<dbReference type="InterPro" id="IPR057326">
    <property type="entry name" value="KR_dom"/>
</dbReference>
<dbReference type="SUPFAM" id="SSF51735">
    <property type="entry name" value="NAD(P)-binding Rossmann-fold domains"/>
    <property type="match status" value="1"/>
</dbReference>
<evidence type="ECO:0000256" key="4">
    <source>
        <dbReference type="PROSITE-ProRule" id="PRU01363"/>
    </source>
</evidence>
<organism evidence="9 10">
    <name type="scientific">Elusimicrobium minutum (strain Pei191)</name>
    <dbReference type="NCBI Taxonomy" id="445932"/>
    <lineage>
        <taxon>Bacteria</taxon>
        <taxon>Pseudomonadati</taxon>
        <taxon>Elusimicrobiota</taxon>
        <taxon>Elusimicrobia</taxon>
        <taxon>Elusimicrobiales</taxon>
        <taxon>Elusimicrobiaceae</taxon>
        <taxon>Elusimicrobium</taxon>
    </lineage>
</organism>
<feature type="domain" description="Carrier" evidence="6">
    <location>
        <begin position="1747"/>
        <end position="1829"/>
    </location>
</feature>
<dbReference type="InterPro" id="IPR009081">
    <property type="entry name" value="PP-bd_ACP"/>
</dbReference>
<dbReference type="SUPFAM" id="SSF53901">
    <property type="entry name" value="Thiolase-like"/>
    <property type="match status" value="2"/>
</dbReference>
<dbReference type="InterPro" id="IPR016039">
    <property type="entry name" value="Thiolase-like"/>
</dbReference>
<dbReference type="InterPro" id="IPR050091">
    <property type="entry name" value="PKS_NRPS_Biosynth_Enz"/>
</dbReference>
<dbReference type="CDD" id="cd00833">
    <property type="entry name" value="PKS"/>
    <property type="match status" value="1"/>
</dbReference>
<dbReference type="Pfam" id="PF21089">
    <property type="entry name" value="PKS_DH_N"/>
    <property type="match status" value="1"/>
</dbReference>
<dbReference type="InterPro" id="IPR020841">
    <property type="entry name" value="PKS_Beta-ketoAc_synthase_dom"/>
</dbReference>
<dbReference type="InterPro" id="IPR014031">
    <property type="entry name" value="Ketoacyl_synth_C"/>
</dbReference>
<feature type="domain" description="Carrier" evidence="6">
    <location>
        <begin position="1616"/>
        <end position="1698"/>
    </location>
</feature>
<name>B2KDQ7_ELUMP</name>
<gene>
    <name evidence="9" type="ordered locus">Emin_1101</name>
</gene>
<dbReference type="InterPro" id="IPR032821">
    <property type="entry name" value="PKS_assoc"/>
</dbReference>
<dbReference type="GO" id="GO:0050111">
    <property type="term" value="F:mycocerosate synthase activity"/>
    <property type="evidence" value="ECO:0007669"/>
    <property type="project" value="UniProtKB-EC"/>
</dbReference>
<dbReference type="Gene3D" id="1.10.1200.10">
    <property type="entry name" value="ACP-like"/>
    <property type="match status" value="4"/>
</dbReference>
<dbReference type="InterPro" id="IPR016035">
    <property type="entry name" value="Acyl_Trfase/lysoPLipase"/>
</dbReference>
<feature type="domain" description="PKS/mFAS DH" evidence="8">
    <location>
        <begin position="2730"/>
        <end position="3008"/>
    </location>
</feature>
<dbReference type="STRING" id="445932.Emin_1101"/>
<reference evidence="9 10" key="1">
    <citation type="journal article" date="2009" name="Appl. Environ. Microbiol.">
        <title>Genomic analysis of 'Elusimicrobium minutum,' the first cultivated representative of the phylum 'Elusimicrobia' (formerly termite group 1).</title>
        <authorList>
            <person name="Herlemann D.P.R."/>
            <person name="Geissinger O."/>
            <person name="Ikeda-Ohtsubo W."/>
            <person name="Kunin V."/>
            <person name="Sun H."/>
            <person name="Lapidus A."/>
            <person name="Hugenholtz P."/>
            <person name="Brune A."/>
        </authorList>
    </citation>
    <scope>NUCLEOTIDE SEQUENCE [LARGE SCALE GENOMIC DNA]</scope>
    <source>
        <strain evidence="9 10">Pei191</strain>
    </source>
</reference>
<dbReference type="Pfam" id="PF00698">
    <property type="entry name" value="Acyl_transf_1"/>
    <property type="match status" value="1"/>
</dbReference>
<dbReference type="SMART" id="SM00827">
    <property type="entry name" value="PKS_AT"/>
    <property type="match status" value="1"/>
</dbReference>
<evidence type="ECO:0000313" key="10">
    <source>
        <dbReference type="Proteomes" id="UP000001029"/>
    </source>
</evidence>
<evidence type="ECO:0000259" key="8">
    <source>
        <dbReference type="PROSITE" id="PS52019"/>
    </source>
</evidence>